<gene>
    <name evidence="2" type="ORF">A3K86_19075</name>
</gene>
<evidence type="ECO:0000313" key="2">
    <source>
        <dbReference type="EMBL" id="OAN11077.1"/>
    </source>
</evidence>
<evidence type="ECO:0000313" key="3">
    <source>
        <dbReference type="Proteomes" id="UP000078503"/>
    </source>
</evidence>
<dbReference type="Proteomes" id="UP000078503">
    <property type="component" value="Unassembled WGS sequence"/>
</dbReference>
<proteinExistence type="predicted"/>
<comment type="caution">
    <text evidence="2">The sequence shown here is derived from an EMBL/GenBank/DDBJ whole genome shotgun (WGS) entry which is preliminary data.</text>
</comment>
<evidence type="ECO:0000256" key="1">
    <source>
        <dbReference type="SAM" id="SignalP"/>
    </source>
</evidence>
<dbReference type="STRING" id="858640.A3K86_19075"/>
<organism evidence="2 3">
    <name type="scientific">Photobacterium jeanii</name>
    <dbReference type="NCBI Taxonomy" id="858640"/>
    <lineage>
        <taxon>Bacteria</taxon>
        <taxon>Pseudomonadati</taxon>
        <taxon>Pseudomonadota</taxon>
        <taxon>Gammaproteobacteria</taxon>
        <taxon>Vibrionales</taxon>
        <taxon>Vibrionaceae</taxon>
        <taxon>Photobacterium</taxon>
    </lineage>
</organism>
<accession>A0A178K1U6</accession>
<feature type="signal peptide" evidence="1">
    <location>
        <begin position="1"/>
        <end position="22"/>
    </location>
</feature>
<feature type="chain" id="PRO_5008089885" description="Alpha/beta hydrolase" evidence="1">
    <location>
        <begin position="23"/>
        <end position="208"/>
    </location>
</feature>
<name>A0A178K1U6_9GAMM</name>
<dbReference type="AlphaFoldDB" id="A0A178K1U6"/>
<dbReference type="RefSeq" id="WP_068335142.1">
    <property type="nucleotide sequence ID" value="NZ_LVHF01000033.1"/>
</dbReference>
<keyword evidence="1" id="KW-0732">Signal</keyword>
<reference evidence="2 3" key="1">
    <citation type="submission" date="2016-03" db="EMBL/GenBank/DDBJ databases">
        <title>Photobacterium proteolyticum sp. nov. a protease producing bacterium isolated from ocean sediments of Laizhou Bay.</title>
        <authorList>
            <person name="Li Y."/>
        </authorList>
    </citation>
    <scope>NUCLEOTIDE SEQUENCE [LARGE SCALE GENOMIC DNA]</scope>
    <source>
        <strain evidence="2 3">R-40508</strain>
    </source>
</reference>
<sequence>MERKISLLLGTALLLTGCNTTATNDPNTFVSECSYSELQGDKPLQFKVTGQKQATLNGIICSGSLDAYYNMLATFPFIEKFNIETIAGSADDETNLLLSTTLHQDGINTHLKAGGMIASGGTDLFLAGVKRSAEDTEPKIGVHSWSDSEGRAGNEIPRDDAEHQSYLNYYQAIGIDPEFYWYTLNAAPAENMHWMTRDEIAHYQVLTP</sequence>
<evidence type="ECO:0008006" key="4">
    <source>
        <dbReference type="Google" id="ProtNLM"/>
    </source>
</evidence>
<keyword evidence="3" id="KW-1185">Reference proteome</keyword>
<dbReference type="OrthoDB" id="6198264at2"/>
<protein>
    <recommendedName>
        <fullName evidence="4">Alpha/beta hydrolase</fullName>
    </recommendedName>
</protein>
<dbReference type="EMBL" id="LVHF01000033">
    <property type="protein sequence ID" value="OAN11077.1"/>
    <property type="molecule type" value="Genomic_DNA"/>
</dbReference>
<dbReference type="PROSITE" id="PS51257">
    <property type="entry name" value="PROKAR_LIPOPROTEIN"/>
    <property type="match status" value="1"/>
</dbReference>